<dbReference type="InterPro" id="IPR050488">
    <property type="entry name" value="Ig_Fc_receptor"/>
</dbReference>
<evidence type="ECO:0000256" key="2">
    <source>
        <dbReference type="ARBA" id="ARBA00023157"/>
    </source>
</evidence>
<protein>
    <recommendedName>
        <fullName evidence="4">Ig-like domain-containing protein</fullName>
    </recommendedName>
</protein>
<reference evidence="6" key="1">
    <citation type="submission" date="2020-03" db="EMBL/GenBank/DDBJ databases">
        <title>Evolution of repeat sequences and sex chromosomes of tilapia species revealed by chromosome-level genomes.</title>
        <authorList>
            <person name="Xu L."/>
            <person name="Tao W."/>
            <person name="Wang D."/>
            <person name="Zhou Q."/>
        </authorList>
    </citation>
    <scope>NUCLEOTIDE SEQUENCE [LARGE SCALE GENOMIC DNA]</scope>
    <source>
        <strain evidence="6">Israel</strain>
    </source>
</reference>
<reference evidence="5" key="3">
    <citation type="submission" date="2025-09" db="UniProtKB">
        <authorList>
            <consortium name="Ensembl"/>
        </authorList>
    </citation>
    <scope>IDENTIFICATION</scope>
</reference>
<dbReference type="AlphaFoldDB" id="A0AAZ1XLY8"/>
<keyword evidence="2" id="KW-1015">Disulfide bond</keyword>
<feature type="domain" description="Ig-like" evidence="4">
    <location>
        <begin position="69"/>
        <end position="178"/>
    </location>
</feature>
<dbReference type="GO" id="GO:0009897">
    <property type="term" value="C:external side of plasma membrane"/>
    <property type="evidence" value="ECO:0007669"/>
    <property type="project" value="TreeGrafter"/>
</dbReference>
<reference evidence="5" key="2">
    <citation type="submission" date="2025-08" db="UniProtKB">
        <authorList>
            <consortium name="Ensembl"/>
        </authorList>
    </citation>
    <scope>IDENTIFICATION</scope>
</reference>
<dbReference type="Ensembl" id="ENSOABT00000084286.1">
    <property type="protein sequence ID" value="ENSOABP00000068654.1"/>
    <property type="gene ID" value="ENSOABG00000027437.1"/>
</dbReference>
<dbReference type="Proteomes" id="UP000472276">
    <property type="component" value="Unassembled WGS sequence"/>
</dbReference>
<dbReference type="GeneID" id="120433099"/>
<sequence>MLSLRVKSYMYMMEVTSLVVMLSTLTITPNRLQFFQYDKIELKCVANSTGWKVKRNTGSKTEECMFGWGTPSESSCVIEDAYPKDTGVYWCESKKKESSNNITITVIAHGVILESPIEPVMEGNTVIIRCSHRGEDEYNSKSEFSAAFYKDGVFMGKGDSGTMTFPAVSKSDEGFYKCKHPSKGESSQSFLAVRVELKKVNPTTLPPSPHPPPPIIPWARVISSVLLFILYNCVLVLCIYTYRKWARNRRKRKASVGESQP</sequence>
<dbReference type="SMART" id="SM00409">
    <property type="entry name" value="IG"/>
    <property type="match status" value="2"/>
</dbReference>
<feature type="transmembrane region" description="Helical" evidence="3">
    <location>
        <begin position="218"/>
        <end position="242"/>
    </location>
</feature>
<dbReference type="InterPro" id="IPR003599">
    <property type="entry name" value="Ig_sub"/>
</dbReference>
<evidence type="ECO:0000256" key="3">
    <source>
        <dbReference type="SAM" id="Phobius"/>
    </source>
</evidence>
<keyword evidence="3" id="KW-0472">Membrane</keyword>
<dbReference type="InterPro" id="IPR013783">
    <property type="entry name" value="Ig-like_fold"/>
</dbReference>
<dbReference type="SUPFAM" id="SSF48726">
    <property type="entry name" value="Immunoglobulin"/>
    <property type="match status" value="2"/>
</dbReference>
<name>A0AAZ1XLY8_OREAU</name>
<dbReference type="InterPro" id="IPR007110">
    <property type="entry name" value="Ig-like_dom"/>
</dbReference>
<keyword evidence="6" id="KW-1185">Reference proteome</keyword>
<organism evidence="5 6">
    <name type="scientific">Oreochromis aureus</name>
    <name type="common">Israeli tilapia</name>
    <name type="synonym">Chromis aureus</name>
    <dbReference type="NCBI Taxonomy" id="47969"/>
    <lineage>
        <taxon>Eukaryota</taxon>
        <taxon>Metazoa</taxon>
        <taxon>Chordata</taxon>
        <taxon>Craniata</taxon>
        <taxon>Vertebrata</taxon>
        <taxon>Euteleostomi</taxon>
        <taxon>Actinopterygii</taxon>
        <taxon>Neopterygii</taxon>
        <taxon>Teleostei</taxon>
        <taxon>Neoteleostei</taxon>
        <taxon>Acanthomorphata</taxon>
        <taxon>Ovalentaria</taxon>
        <taxon>Cichlomorphae</taxon>
        <taxon>Cichliformes</taxon>
        <taxon>Cichlidae</taxon>
        <taxon>African cichlids</taxon>
        <taxon>Pseudocrenilabrinae</taxon>
        <taxon>Oreochromini</taxon>
        <taxon>Oreochromis</taxon>
    </lineage>
</organism>
<dbReference type="GO" id="GO:0006955">
    <property type="term" value="P:immune response"/>
    <property type="evidence" value="ECO:0007669"/>
    <property type="project" value="TreeGrafter"/>
</dbReference>
<evidence type="ECO:0000259" key="4">
    <source>
        <dbReference type="PROSITE" id="PS50835"/>
    </source>
</evidence>
<evidence type="ECO:0000313" key="5">
    <source>
        <dbReference type="Ensembl" id="ENSOABP00000068654.1"/>
    </source>
</evidence>
<evidence type="ECO:0000256" key="1">
    <source>
        <dbReference type="ARBA" id="ARBA00022729"/>
    </source>
</evidence>
<proteinExistence type="predicted"/>
<dbReference type="GO" id="GO:0004888">
    <property type="term" value="F:transmembrane signaling receptor activity"/>
    <property type="evidence" value="ECO:0007669"/>
    <property type="project" value="TreeGrafter"/>
</dbReference>
<evidence type="ECO:0000313" key="6">
    <source>
        <dbReference type="Proteomes" id="UP000472276"/>
    </source>
</evidence>
<dbReference type="PANTHER" id="PTHR11481">
    <property type="entry name" value="IMMUNOGLOBULIN FC RECEPTOR"/>
    <property type="match status" value="1"/>
</dbReference>
<dbReference type="KEGG" id="oau:120433099"/>
<dbReference type="RefSeq" id="XP_039454603.1">
    <property type="nucleotide sequence ID" value="XM_039598669.1"/>
</dbReference>
<dbReference type="Gene3D" id="2.60.40.10">
    <property type="entry name" value="Immunoglobulins"/>
    <property type="match status" value="2"/>
</dbReference>
<keyword evidence="3" id="KW-0812">Transmembrane</keyword>
<dbReference type="InterPro" id="IPR036179">
    <property type="entry name" value="Ig-like_dom_sf"/>
</dbReference>
<dbReference type="GO" id="GO:0007166">
    <property type="term" value="P:cell surface receptor signaling pathway"/>
    <property type="evidence" value="ECO:0007669"/>
    <property type="project" value="TreeGrafter"/>
</dbReference>
<gene>
    <name evidence="5" type="primary">LOC120433099</name>
</gene>
<accession>A0AAZ1XLY8</accession>
<keyword evidence="3" id="KW-1133">Transmembrane helix</keyword>
<keyword evidence="1" id="KW-0732">Signal</keyword>
<dbReference type="PROSITE" id="PS50835">
    <property type="entry name" value="IG_LIKE"/>
    <property type="match status" value="1"/>
</dbReference>
<dbReference type="PANTHER" id="PTHR11481:SF64">
    <property type="entry name" value="FC RECEPTOR-LIKE PROTEIN 4"/>
    <property type="match status" value="1"/>
</dbReference>